<reference evidence="2" key="1">
    <citation type="submission" date="2022-03" db="EMBL/GenBank/DDBJ databases">
        <authorList>
            <person name="Lindestad O."/>
        </authorList>
    </citation>
    <scope>NUCLEOTIDE SEQUENCE</scope>
</reference>
<feature type="compositionally biased region" description="Basic and acidic residues" evidence="1">
    <location>
        <begin position="1087"/>
        <end position="1097"/>
    </location>
</feature>
<organism evidence="2 3">
    <name type="scientific">Pararge aegeria aegeria</name>
    <dbReference type="NCBI Taxonomy" id="348720"/>
    <lineage>
        <taxon>Eukaryota</taxon>
        <taxon>Metazoa</taxon>
        <taxon>Ecdysozoa</taxon>
        <taxon>Arthropoda</taxon>
        <taxon>Hexapoda</taxon>
        <taxon>Insecta</taxon>
        <taxon>Pterygota</taxon>
        <taxon>Neoptera</taxon>
        <taxon>Endopterygota</taxon>
        <taxon>Lepidoptera</taxon>
        <taxon>Glossata</taxon>
        <taxon>Ditrysia</taxon>
        <taxon>Papilionoidea</taxon>
        <taxon>Nymphalidae</taxon>
        <taxon>Satyrinae</taxon>
        <taxon>Satyrini</taxon>
        <taxon>Parargina</taxon>
        <taxon>Pararge</taxon>
    </lineage>
</organism>
<dbReference type="Proteomes" id="UP000838756">
    <property type="component" value="Unassembled WGS sequence"/>
</dbReference>
<dbReference type="EMBL" id="CAKXAJ010024747">
    <property type="protein sequence ID" value="CAH2229758.1"/>
    <property type="molecule type" value="Genomic_DNA"/>
</dbReference>
<feature type="region of interest" description="Disordered" evidence="1">
    <location>
        <begin position="1085"/>
        <end position="1114"/>
    </location>
</feature>
<sequence>MTKPLHNKEISGTQKDQISTNNITQENMSLKLTSSCSCPQCNSIECFKIRNENANLLCTCNNCKNTFSAKNVLRKKSGDGCGREVITTLNEYSTKNSPYFDTVNIKYDKKGKHEENKTVYKNYEQTKDTLDTKSCLSSYKVDHERFAKESRSANSKSNTKDHRCFEITKLVVIKDEQKHTLHTKTDLDSKIIDDHGCHKGTKETVKDIEKNEDEKHAHELTDQLNTNLNKDSKEKKFDKNCFQATKNDHKNQSQKHTLNKHIKNDLSVIELVEKSCCEKVMTRHRKVLHDEDNTLNTFSKTDLSHEKLNEKNYREISNKIIEEYEQKDTLDKQIKSKNSEVNLRKCTKLSYKDTTFIKDKIRKNERSYEKSYTRNYSVAMNFARNKEKTESENPAATLSAQIMNLPCQVFKDSLSSHKTARPVNTNKIITKQDILKKLKEVYKACSCKVCECIAGFSANDVFTDYTCGCEYTEQTHNLRRDSNQTLHECDQLAPSGCPCYRCDRKDCRGIWKNKMEITGCDCKPCDCVKISKSFTRKCDCEPCQCEECTPLNFRVPRSVIVAPVQGNFQQNLCQCAPCECVQCTQNYGAMVSSLMREVSTGMVSQTNCNCESCASNSCQFDGVNCRCNTQNRIMIKPIDRSVRDFDLRSTLIAENSFNQKPSSKFKNCDTIAMFAFSKKYSNTLFNKFGDDCHCMHCECIICKEKEITGNPSKDSYKDFLLGLSNISDQTFNACKCKHCKCQACCKNEEFVSDTIKAYRAVNNCSCDICDCLTCKGLKYSSLDNDIKHFSKLSFKNQPPESLTSNCNDTKDFVYPLRKGKLLTPTMFEAKILSYPQLQSVIHIKKKSMPNTLISQVTENKFDNKLVCSQNLTISHSKSVNKYFGSDNNYNQSSYTTLLSTYEYYLNDSNINTVSKDIGNKLNNESLLTSYILPSTNHLQHSMHKVINRKQSHIEAKTDQIKNVIDYQSSKVKIKNDEDLFCNRIISFEKSISQLQKDISQNLKTLAAIRSIIQLSHENFCESNVDFVFSDIMPEKSCSYVDKPSMINPVIRIFEEPDKTEQSIRKIVNYKESMVVGTAKNYNNIKNNKNDNFSKGDNKMYSQRMKKSKRNSSKLRKYLARSKVKKLSLHSENKISDFISDHLKENYRQHAKRKILNLNFSCTKSASTSYENCVVPEPDRSSAEIHSEKQRSQTDIHQGDNRLWSIQNKNLYINKAALTHTDICTIPELELNIKREVQSVSLQTNETRGYAALTNFYAEVSKLLKSPLLQLDCIKKYFKMYDIHIKDYDNIHLGFKNKLDLPSNHACRTATSRTHKQKLLVDKGINCNIGQCKEVVNEEYMKKLMDFLLTRTVYKSELTKTFNNQPENVSSSPKIPNPVKCSCEGLKASFLDLRRVSDHTVLVRWRTPSELEHVQGYEVNYELQVDGRAVQKILSPKRCMAILTCLPNCEKLLLTIRTLTITVLPSGHYPAATVVYCPREKRSIGHPH</sequence>
<proteinExistence type="predicted"/>
<evidence type="ECO:0000313" key="3">
    <source>
        <dbReference type="Proteomes" id="UP000838756"/>
    </source>
</evidence>
<evidence type="ECO:0000313" key="2">
    <source>
        <dbReference type="EMBL" id="CAH2229758.1"/>
    </source>
</evidence>
<feature type="region of interest" description="Disordered" evidence="1">
    <location>
        <begin position="1"/>
        <end position="21"/>
    </location>
</feature>
<protein>
    <submittedName>
        <fullName evidence="2">Jg5787 protein</fullName>
    </submittedName>
</protein>
<feature type="compositionally biased region" description="Basic residues" evidence="1">
    <location>
        <begin position="1103"/>
        <end position="1114"/>
    </location>
</feature>
<name>A0A8S4R1V3_9NEOP</name>
<accession>A0A8S4R1V3</accession>
<gene>
    <name evidence="2" type="primary">jg5787</name>
    <name evidence="2" type="ORF">PAEG_LOCUS9133</name>
</gene>
<comment type="caution">
    <text evidence="2">The sequence shown here is derived from an EMBL/GenBank/DDBJ whole genome shotgun (WGS) entry which is preliminary data.</text>
</comment>
<dbReference type="OrthoDB" id="7417113at2759"/>
<evidence type="ECO:0000256" key="1">
    <source>
        <dbReference type="SAM" id="MobiDB-lite"/>
    </source>
</evidence>
<keyword evidence="3" id="KW-1185">Reference proteome</keyword>
<feature type="compositionally biased region" description="Polar residues" evidence="1">
    <location>
        <begin position="10"/>
        <end position="21"/>
    </location>
</feature>